<dbReference type="Proteomes" id="UP000224076">
    <property type="component" value="Unassembled WGS sequence"/>
</dbReference>
<dbReference type="AlphaFoldDB" id="A0A2B3UJ46"/>
<reference evidence="1 2" key="1">
    <citation type="submission" date="2017-09" db="EMBL/GenBank/DDBJ databases">
        <title>Large-scale bioinformatics analysis of Bacillus genomes uncovers conserved roles of natural products in bacterial physiology.</title>
        <authorList>
            <consortium name="Agbiome Team Llc"/>
            <person name="Bleich R.M."/>
            <person name="Grubbs K.J."/>
            <person name="Santa Maria K.C."/>
            <person name="Allen S.E."/>
            <person name="Farag S."/>
            <person name="Shank E.A."/>
            <person name="Bowers A."/>
        </authorList>
    </citation>
    <scope>NUCLEOTIDE SEQUENCE [LARGE SCALE GENOMIC DNA]</scope>
    <source>
        <strain evidence="1 2">AFS061806</strain>
    </source>
</reference>
<sequence>MGAWGTAILSDDIAKDIQLIYKDLLGNEYSNEEASRIVIEEYKNELDDDDEILIFWLAFACIQWKLGRLQENVKQEALQIIESGADLARWEDEPTLQRKREVVLNKLREQLHSPQPEAKKVPKRFIVNTSLKAGDAVSYELVSGNYIILKVIEIIEEWYGDRYPLFEICDWEGKEKEIPSKEQIDQLDLKKRIYEDGKQEIIKLAIYSSGKRDNPAKRIQVVAENVNIVLDIEPPYDLIWWKEFDDHLHTMS</sequence>
<protein>
    <recommendedName>
        <fullName evidence="3">DUF4259 domain-containing protein</fullName>
    </recommendedName>
</protein>
<proteinExistence type="predicted"/>
<gene>
    <name evidence="1" type="ORF">COK86_02560</name>
</gene>
<name>A0A2B3UJ46_BACCE</name>
<evidence type="ECO:0000313" key="1">
    <source>
        <dbReference type="EMBL" id="PFU46870.1"/>
    </source>
</evidence>
<accession>A0A2B3UJ46</accession>
<dbReference type="EMBL" id="NVDG01000008">
    <property type="protein sequence ID" value="PFU46870.1"/>
    <property type="molecule type" value="Genomic_DNA"/>
</dbReference>
<dbReference type="RefSeq" id="WP_098500051.1">
    <property type="nucleotide sequence ID" value="NZ_NUXC01000023.1"/>
</dbReference>
<evidence type="ECO:0000313" key="2">
    <source>
        <dbReference type="Proteomes" id="UP000224076"/>
    </source>
</evidence>
<comment type="caution">
    <text evidence="1">The sequence shown here is derived from an EMBL/GenBank/DDBJ whole genome shotgun (WGS) entry which is preliminary data.</text>
</comment>
<evidence type="ECO:0008006" key="3">
    <source>
        <dbReference type="Google" id="ProtNLM"/>
    </source>
</evidence>
<organism evidence="1 2">
    <name type="scientific">Bacillus cereus</name>
    <dbReference type="NCBI Taxonomy" id="1396"/>
    <lineage>
        <taxon>Bacteria</taxon>
        <taxon>Bacillati</taxon>
        <taxon>Bacillota</taxon>
        <taxon>Bacilli</taxon>
        <taxon>Bacillales</taxon>
        <taxon>Bacillaceae</taxon>
        <taxon>Bacillus</taxon>
        <taxon>Bacillus cereus group</taxon>
    </lineage>
</organism>